<name>A0A918AQ45_9PSEU</name>
<reference evidence="1" key="1">
    <citation type="journal article" date="2014" name="Int. J. Syst. Evol. Microbiol.">
        <title>Complete genome sequence of Corynebacterium casei LMG S-19264T (=DSM 44701T), isolated from a smear-ripened cheese.</title>
        <authorList>
            <consortium name="US DOE Joint Genome Institute (JGI-PGF)"/>
            <person name="Walter F."/>
            <person name="Albersmeier A."/>
            <person name="Kalinowski J."/>
            <person name="Ruckert C."/>
        </authorList>
    </citation>
    <scope>NUCLEOTIDE SEQUENCE</scope>
    <source>
        <strain evidence="1">JCM 3313</strain>
    </source>
</reference>
<dbReference type="Proteomes" id="UP000639606">
    <property type="component" value="Unassembled WGS sequence"/>
</dbReference>
<comment type="caution">
    <text evidence="1">The sequence shown here is derived from an EMBL/GenBank/DDBJ whole genome shotgun (WGS) entry which is preliminary data.</text>
</comment>
<gene>
    <name evidence="1" type="ORF">GCM10010185_46100</name>
</gene>
<protein>
    <submittedName>
        <fullName evidence="1">Uncharacterized protein</fullName>
    </submittedName>
</protein>
<dbReference type="EMBL" id="BMRG01000010">
    <property type="protein sequence ID" value="GGP68089.1"/>
    <property type="molecule type" value="Genomic_DNA"/>
</dbReference>
<evidence type="ECO:0000313" key="1">
    <source>
        <dbReference type="EMBL" id="GGP68089.1"/>
    </source>
</evidence>
<dbReference type="InterPro" id="IPR045441">
    <property type="entry name" value="DUF6506"/>
</dbReference>
<reference evidence="1" key="2">
    <citation type="submission" date="2020-09" db="EMBL/GenBank/DDBJ databases">
        <authorList>
            <person name="Sun Q."/>
            <person name="Ohkuma M."/>
        </authorList>
    </citation>
    <scope>NUCLEOTIDE SEQUENCE</scope>
    <source>
        <strain evidence="1">JCM 3313</strain>
    </source>
</reference>
<accession>A0A918AQ45</accession>
<evidence type="ECO:0000313" key="2">
    <source>
        <dbReference type="Proteomes" id="UP000639606"/>
    </source>
</evidence>
<dbReference type="AlphaFoldDB" id="A0A918AQ45"/>
<organism evidence="1 2">
    <name type="scientific">Saccharothrix coeruleofusca</name>
    <dbReference type="NCBI Taxonomy" id="33919"/>
    <lineage>
        <taxon>Bacteria</taxon>
        <taxon>Bacillati</taxon>
        <taxon>Actinomycetota</taxon>
        <taxon>Actinomycetes</taxon>
        <taxon>Pseudonocardiales</taxon>
        <taxon>Pseudonocardiaceae</taxon>
        <taxon>Saccharothrix</taxon>
    </lineage>
</organism>
<keyword evidence="2" id="KW-1185">Reference proteome</keyword>
<dbReference type="Pfam" id="PF20116">
    <property type="entry name" value="DUF6506"/>
    <property type="match status" value="2"/>
</dbReference>
<sequence>MALLRGLFAYLVPGADPTSQRVVREDALTRITLVPVPSAEAAAAVAAELLASEGLDLIELYGGLGPKAAAKVLAVTGDGAVPVGLVGVEYPAPEGNIAAVFAASGADSATDRWVFEHEAGRVTVVVVPSTADVAPVARELVAEGVERIEVCGGMGPVPATEVMAATGDRVPVSAVLYGFESLPAVAAYRARFEAAARGLAG</sequence>
<dbReference type="RefSeq" id="WP_189225537.1">
    <property type="nucleotide sequence ID" value="NZ_BMRG01000010.1"/>
</dbReference>
<proteinExistence type="predicted"/>